<reference evidence="1 2" key="1">
    <citation type="journal article" date="2015" name="Nature">
        <title>rRNA introns, odd ribosomes, and small enigmatic genomes across a large radiation of phyla.</title>
        <authorList>
            <person name="Brown C.T."/>
            <person name="Hug L.A."/>
            <person name="Thomas B.C."/>
            <person name="Sharon I."/>
            <person name="Castelle C.J."/>
            <person name="Singh A."/>
            <person name="Wilkins M.J."/>
            <person name="Williams K.H."/>
            <person name="Banfield J.F."/>
        </authorList>
    </citation>
    <scope>NUCLEOTIDE SEQUENCE [LARGE SCALE GENOMIC DNA]</scope>
</reference>
<dbReference type="Proteomes" id="UP000034794">
    <property type="component" value="Unassembled WGS sequence"/>
</dbReference>
<dbReference type="EMBL" id="LCMI01000008">
    <property type="protein sequence ID" value="KKU32700.1"/>
    <property type="molecule type" value="Genomic_DNA"/>
</dbReference>
<evidence type="ECO:0000313" key="1">
    <source>
        <dbReference type="EMBL" id="KKU32700.1"/>
    </source>
</evidence>
<gene>
    <name evidence="1" type="ORF">UX47_C0008G0057</name>
</gene>
<proteinExistence type="predicted"/>
<name>A0A0G1SHB2_9BACT</name>
<comment type="caution">
    <text evidence="1">The sequence shown here is derived from an EMBL/GenBank/DDBJ whole genome shotgun (WGS) entry which is preliminary data.</text>
</comment>
<evidence type="ECO:0000313" key="2">
    <source>
        <dbReference type="Proteomes" id="UP000034794"/>
    </source>
</evidence>
<protein>
    <submittedName>
        <fullName evidence="1">Uncharacterized protein</fullName>
    </submittedName>
</protein>
<sequence>MEKYSHKNVELGQEREKIVCDFAILEATEGFAQLTEKQREIIRVSLIVQARAERDMDPSHKNDPWYYDWRKRRGLRAKYQGSLEHIKQWYCHVAVAALENEDLSPTRPPNCKREFFDGAYLAIDQEFELRKAVEFFGYPCVVHVSTELGNSSGETTKFHTFLALGHGPKGEIVVWEKQRIGLPYRVVSLSQVYDDYSHAHFWGFRNLRSST</sequence>
<accession>A0A0G1SHB2</accession>
<dbReference type="AlphaFoldDB" id="A0A0G1SHB2"/>
<organism evidence="1 2">
    <name type="scientific">Candidatus Collierbacteria bacterium GW2011_GWA2_46_26</name>
    <dbReference type="NCBI Taxonomy" id="1618381"/>
    <lineage>
        <taxon>Bacteria</taxon>
        <taxon>Candidatus Collieribacteriota</taxon>
    </lineage>
</organism>